<protein>
    <submittedName>
        <fullName evidence="1">Uncharacterized protein</fullName>
    </submittedName>
</protein>
<gene>
    <name evidence="1" type="ORF">SAMN05421678_1147</name>
</gene>
<dbReference type="Proteomes" id="UP000199052">
    <property type="component" value="Unassembled WGS sequence"/>
</dbReference>
<evidence type="ECO:0000313" key="2">
    <source>
        <dbReference type="Proteomes" id="UP000199052"/>
    </source>
</evidence>
<dbReference type="EMBL" id="FOOI01000014">
    <property type="protein sequence ID" value="SFH22913.1"/>
    <property type="molecule type" value="Genomic_DNA"/>
</dbReference>
<proteinExistence type="predicted"/>
<evidence type="ECO:0000313" key="1">
    <source>
        <dbReference type="EMBL" id="SFH22913.1"/>
    </source>
</evidence>
<reference evidence="1 2" key="1">
    <citation type="submission" date="2016-10" db="EMBL/GenBank/DDBJ databases">
        <authorList>
            <person name="de Groot N.N."/>
        </authorList>
    </citation>
    <scope>NUCLEOTIDE SEQUENCE [LARGE SCALE GENOMIC DNA]</scope>
    <source>
        <strain evidence="1 2">CPCC 202808</strain>
    </source>
</reference>
<name>A0A1I2YB60_9ACTN</name>
<dbReference type="AlphaFoldDB" id="A0A1I2YB60"/>
<sequence length="59" mass="6447">MLVGLLRGVSVVELVDDPLTGQLVLTAQPDRPDIDLRSPLQQPSVGLVYERVPVMVVDH</sequence>
<accession>A0A1I2YB60</accession>
<organism evidence="1 2">
    <name type="scientific">Actinopolymorpha cephalotaxi</name>
    <dbReference type="NCBI Taxonomy" id="504797"/>
    <lineage>
        <taxon>Bacteria</taxon>
        <taxon>Bacillati</taxon>
        <taxon>Actinomycetota</taxon>
        <taxon>Actinomycetes</taxon>
        <taxon>Propionibacteriales</taxon>
        <taxon>Actinopolymorphaceae</taxon>
        <taxon>Actinopolymorpha</taxon>
    </lineage>
</organism>